<dbReference type="EnsemblMetazoa" id="AGAP029084-RA">
    <property type="protein sequence ID" value="AGAP029084-PA"/>
    <property type="gene ID" value="AGAP029084"/>
</dbReference>
<dbReference type="VEuPathDB" id="VectorBase:AGAMI1_003114"/>
<dbReference type="InterPro" id="IPR036846">
    <property type="entry name" value="GM2-AP_sf"/>
</dbReference>
<evidence type="ECO:0000313" key="2">
    <source>
        <dbReference type="EnsemblMetazoa" id="AGAP029084-PA"/>
    </source>
</evidence>
<keyword evidence="1" id="KW-0732">Signal</keyword>
<dbReference type="Proteomes" id="UP000007062">
    <property type="component" value="Chromosome 3L"/>
</dbReference>
<accession>A0A2C9H3T1</accession>
<reference evidence="2 3" key="1">
    <citation type="journal article" date="2002" name="Science">
        <title>The genome sequence of the malaria mosquito Anopheles gambiae.</title>
        <authorList>
            <person name="Holt R.A."/>
            <person name="Subramanian G.M."/>
            <person name="Halpern A."/>
            <person name="Sutton G.G."/>
            <person name="Charlab R."/>
            <person name="Nusskern D.R."/>
            <person name="Wincker P."/>
            <person name="Clark A.G."/>
            <person name="Ribeiro J.M."/>
            <person name="Wides R."/>
            <person name="Salzberg S.L."/>
            <person name="Loftus B."/>
            <person name="Yandell M."/>
            <person name="Majoros W.H."/>
            <person name="Rusch D.B."/>
            <person name="Lai Z."/>
            <person name="Kraft C.L."/>
            <person name="Abril J.F."/>
            <person name="Anthouard V."/>
            <person name="Arensburger P."/>
            <person name="Atkinson P.W."/>
            <person name="Baden H."/>
            <person name="de Berardinis V."/>
            <person name="Baldwin D."/>
            <person name="Benes V."/>
            <person name="Biedler J."/>
            <person name="Blass C."/>
            <person name="Bolanos R."/>
            <person name="Boscus D."/>
            <person name="Barnstead M."/>
            <person name="Cai S."/>
            <person name="Center A."/>
            <person name="Chaturverdi K."/>
            <person name="Christophides G.K."/>
            <person name="Chrystal M.A."/>
            <person name="Clamp M."/>
            <person name="Cravchik A."/>
            <person name="Curwen V."/>
            <person name="Dana A."/>
            <person name="Delcher A."/>
            <person name="Dew I."/>
            <person name="Evans C.A."/>
            <person name="Flanigan M."/>
            <person name="Grundschober-Freimoser A."/>
            <person name="Friedli L."/>
            <person name="Gu Z."/>
            <person name="Guan P."/>
            <person name="Guigo R."/>
            <person name="Hillenmeyer M.E."/>
            <person name="Hladun S.L."/>
            <person name="Hogan J.R."/>
            <person name="Hong Y.S."/>
            <person name="Hoover J."/>
            <person name="Jaillon O."/>
            <person name="Ke Z."/>
            <person name="Kodira C."/>
            <person name="Kokoza E."/>
            <person name="Koutsos A."/>
            <person name="Letunic I."/>
            <person name="Levitsky A."/>
            <person name="Liang Y."/>
            <person name="Lin J.J."/>
            <person name="Lobo N.F."/>
            <person name="Lopez J.R."/>
            <person name="Malek J.A."/>
            <person name="McIntosh T.C."/>
            <person name="Meister S."/>
            <person name="Miller J."/>
            <person name="Mobarry C."/>
            <person name="Mongin E."/>
            <person name="Murphy S.D."/>
            <person name="O'Brochta D.A."/>
            <person name="Pfannkoch C."/>
            <person name="Qi R."/>
            <person name="Regier M.A."/>
            <person name="Remington K."/>
            <person name="Shao H."/>
            <person name="Sharakhova M.V."/>
            <person name="Sitter C.D."/>
            <person name="Shetty J."/>
            <person name="Smith T.J."/>
            <person name="Strong R."/>
            <person name="Sun J."/>
            <person name="Thomasova D."/>
            <person name="Ton L.Q."/>
            <person name="Topalis P."/>
            <person name="Tu Z."/>
            <person name="Unger M.F."/>
            <person name="Walenz B."/>
            <person name="Wang A."/>
            <person name="Wang J."/>
            <person name="Wang M."/>
            <person name="Wang X."/>
            <person name="Woodford K.J."/>
            <person name="Wortman J.R."/>
            <person name="Wu M."/>
            <person name="Yao A."/>
            <person name="Zdobnov E.M."/>
            <person name="Zhang H."/>
            <person name="Zhao Q."/>
            <person name="Zhao S."/>
            <person name="Zhu S.C."/>
            <person name="Zhimulev I."/>
            <person name="Coluzzi M."/>
            <person name="della Torre A."/>
            <person name="Roth C.W."/>
            <person name="Louis C."/>
            <person name="Kalush F."/>
            <person name="Mural R.J."/>
            <person name="Myers E.W."/>
            <person name="Adams M.D."/>
            <person name="Smith H.O."/>
            <person name="Broder S."/>
            <person name="Gardner M.J."/>
            <person name="Fraser C.M."/>
            <person name="Birney E."/>
            <person name="Bork P."/>
            <person name="Brey P.T."/>
            <person name="Venter J.C."/>
            <person name="Weissenbach J."/>
            <person name="Kafatos F.C."/>
            <person name="Collins F.H."/>
            <person name="Hoffman S.L."/>
        </authorList>
    </citation>
    <scope>NUCLEOTIDE SEQUENCE [LARGE SCALE GENOMIC DNA]</scope>
    <source>
        <strain evidence="2 3">PEST</strain>
    </source>
</reference>
<dbReference type="InterPro" id="IPR010512">
    <property type="entry name" value="DUF1091"/>
</dbReference>
<name>A0A2C9H3T1_ANOGA</name>
<sequence>MGPIDTLSYGHESGRGQTIFLPLLKSHYLLLWSFCTIFLPNAHAALRNVVIMEKVEIFDTPTLRTTANITQHSAASVPAVFAEMMALQDISQLKINSVFTVRSRTGELQAALYNSTLGLCEFLEHPFRNRLLQIIQLELIRHSNIPTKCPMRAGLYYIRNASFARARIPSFLPASYFRVDVNLLNTNPWQTLLETRWYGKLIKK</sequence>
<organism evidence="2 3">
    <name type="scientific">Anopheles gambiae</name>
    <name type="common">African malaria mosquito</name>
    <dbReference type="NCBI Taxonomy" id="7165"/>
    <lineage>
        <taxon>Eukaryota</taxon>
        <taxon>Metazoa</taxon>
        <taxon>Ecdysozoa</taxon>
        <taxon>Arthropoda</taxon>
        <taxon>Hexapoda</taxon>
        <taxon>Insecta</taxon>
        <taxon>Pterygota</taxon>
        <taxon>Neoptera</taxon>
        <taxon>Endopterygota</taxon>
        <taxon>Diptera</taxon>
        <taxon>Nematocera</taxon>
        <taxon>Culicoidea</taxon>
        <taxon>Culicidae</taxon>
        <taxon>Anophelinae</taxon>
        <taxon>Anopheles</taxon>
    </lineage>
</organism>
<dbReference type="Gene3D" id="2.70.220.10">
    <property type="entry name" value="Ganglioside GM2 activator"/>
    <property type="match status" value="1"/>
</dbReference>
<proteinExistence type="predicted"/>
<evidence type="ECO:0000313" key="3">
    <source>
        <dbReference type="Proteomes" id="UP000007062"/>
    </source>
</evidence>
<dbReference type="AlphaFoldDB" id="A0A2C9H3T1"/>
<dbReference type="PANTHER" id="PTHR20898:SF1">
    <property type="entry name" value="MD-2-RELATED LIPID-RECOGNITION DOMAIN-CONTAINING PROTEIN"/>
    <property type="match status" value="1"/>
</dbReference>
<evidence type="ECO:0000256" key="1">
    <source>
        <dbReference type="ARBA" id="ARBA00022729"/>
    </source>
</evidence>
<protein>
    <submittedName>
        <fullName evidence="2">Uncharacterized protein</fullName>
    </submittedName>
</protein>
<keyword evidence="3" id="KW-1185">Reference proteome</keyword>
<dbReference type="PANTHER" id="PTHR20898">
    <property type="entry name" value="DAEDALUS ON 3-RELATED-RELATED"/>
    <property type="match status" value="1"/>
</dbReference>
<dbReference type="EMBL" id="AAAB01008823">
    <property type="status" value="NOT_ANNOTATED_CDS"/>
    <property type="molecule type" value="Genomic_DNA"/>
</dbReference>
<reference evidence="2 3" key="2">
    <citation type="journal article" date="2004" name="Trends Parasitol.">
        <title>The Anopheles gambiae genome: an update.</title>
        <authorList>
            <person name="Mongin E."/>
            <person name="Louis C."/>
            <person name="Holt R.A."/>
            <person name="Birney E."/>
            <person name="Collins F.H."/>
        </authorList>
    </citation>
    <scope>NUCLEOTIDE SEQUENCE [LARGE SCALE GENOMIC DNA]</scope>
    <source>
        <strain evidence="2 3">PEST</strain>
    </source>
</reference>
<dbReference type="Pfam" id="PF06477">
    <property type="entry name" value="DUF1091"/>
    <property type="match status" value="1"/>
</dbReference>
<reference evidence="2" key="3">
    <citation type="submission" date="2021-01" db="UniProtKB">
        <authorList>
            <consortium name="EnsemblMetazoa"/>
        </authorList>
    </citation>
    <scope>IDENTIFICATION</scope>
    <source>
        <strain evidence="2">PEST</strain>
    </source>
</reference>